<organism evidence="2 3">
    <name type="scientific">Sphingomonas olei</name>
    <dbReference type="NCBI Taxonomy" id="1886787"/>
    <lineage>
        <taxon>Bacteria</taxon>
        <taxon>Pseudomonadati</taxon>
        <taxon>Pseudomonadota</taxon>
        <taxon>Alphaproteobacteria</taxon>
        <taxon>Sphingomonadales</taxon>
        <taxon>Sphingomonadaceae</taxon>
        <taxon>Sphingomonas</taxon>
    </lineage>
</organism>
<protein>
    <submittedName>
        <fullName evidence="2">Xanthine dehydrogenase family protein molybdopterin-binding subunit</fullName>
    </submittedName>
</protein>
<dbReference type="PROSITE" id="PS51318">
    <property type="entry name" value="TAT"/>
    <property type="match status" value="1"/>
</dbReference>
<dbReference type="RefSeq" id="WP_136451020.1">
    <property type="nucleotide sequence ID" value="NZ_SSTI01000003.1"/>
</dbReference>
<dbReference type="PANTHER" id="PTHR47495">
    <property type="entry name" value="ALDEHYDE DEHYDROGENASE"/>
    <property type="match status" value="1"/>
</dbReference>
<dbReference type="InterPro" id="IPR052516">
    <property type="entry name" value="N-heterocyclic_Hydroxylase"/>
</dbReference>
<evidence type="ECO:0000313" key="3">
    <source>
        <dbReference type="Proteomes" id="UP000308038"/>
    </source>
</evidence>
<dbReference type="InterPro" id="IPR000674">
    <property type="entry name" value="Ald_Oxase/Xan_DH_a/b"/>
</dbReference>
<evidence type="ECO:0000259" key="1">
    <source>
        <dbReference type="SMART" id="SM01008"/>
    </source>
</evidence>
<comment type="caution">
    <text evidence="2">The sequence shown here is derived from an EMBL/GenBank/DDBJ whole genome shotgun (WGS) entry which is preliminary data.</text>
</comment>
<dbReference type="Gene3D" id="3.30.365.10">
    <property type="entry name" value="Aldehyde oxidase/xanthine dehydrogenase, molybdopterin binding domain"/>
    <property type="match status" value="4"/>
</dbReference>
<dbReference type="InterPro" id="IPR046867">
    <property type="entry name" value="AldOxase/xan_DH_MoCoBD2"/>
</dbReference>
<dbReference type="InterPro" id="IPR006311">
    <property type="entry name" value="TAT_signal"/>
</dbReference>
<evidence type="ECO:0000313" key="2">
    <source>
        <dbReference type="EMBL" id="THG41065.1"/>
    </source>
</evidence>
<accession>A0ABY2QME5</accession>
<dbReference type="SUPFAM" id="SSF54665">
    <property type="entry name" value="CO dehydrogenase molybdoprotein N-domain-like"/>
    <property type="match status" value="1"/>
</dbReference>
<sequence>MISRRTLLVTGGAGAGLALAWAVWPRHYAVDLAPERNETAIGAWLKIARNGRITIAVPQAEHGQGVYTTLPQIVADELGADWRTIGVEAAVPGPTYANPLAAAALFGGGLAHVPDAIRREHWVRSGLVLTGGSTSVRMFEAPLREAGAAARVLLTKAAAKRWGVDWGECDTADGFVVNGNRRLRFGELAAEAAGFDLPEELPLRFGDEGRLSGQSLPRLDAPAKVDGSVNFTADVRLPDMVFATIAQGPAGVTRSRLVRVDKPAADRVRGVTGVVENPHWVAVVANTSWAAIQGLAALRPRFETRGGLADSAAIDAGLEAAFERPGLAFARHGEAADELAGDVARASYAIGPGVHASLETPCATAWWHSDRLELWAPTQAPGLARAAAARAIGVSEQAVTIHPMMIGGSFGRALDHEAVEQAAILAATLRRPVQLLWTRREATLHDRFGAPARARMAARLASDGRILDWQARIATPATGAALTDRLLGHDALARSAMFLPQRADGYAMAGAVPPYAFPAASILHHPADIPLTVGHLRGGADRANAFFTECFIDELAHRAGTEPMSYRIGMLGHDPQLARCLSTAAALGEWDGGAAGTGQGLACHAMAGSRIALVAEAQQDGSGGVKVDRIVAAVDCGRAINPDVVRQQVEGGILLGLALATGRAPHFTAGLADTRTLGDLRLPRLADTPEITVELIPSRGDPGGVSDLGVVAVAPAIANALAAAAGNRHRTLPFGAS</sequence>
<dbReference type="Pfam" id="PF02738">
    <property type="entry name" value="MoCoBD_1"/>
    <property type="match status" value="1"/>
</dbReference>
<name>A0ABY2QME5_9SPHN</name>
<dbReference type="Gene3D" id="3.90.1170.50">
    <property type="entry name" value="Aldehyde oxidase/xanthine dehydrogenase, a/b hammerhead"/>
    <property type="match status" value="1"/>
</dbReference>
<gene>
    <name evidence="2" type="ORF">E5988_05690</name>
</gene>
<dbReference type="PANTHER" id="PTHR47495:SF1">
    <property type="entry name" value="BLL3820 PROTEIN"/>
    <property type="match status" value="1"/>
</dbReference>
<dbReference type="InterPro" id="IPR036856">
    <property type="entry name" value="Ald_Oxase/Xan_DH_a/b_sf"/>
</dbReference>
<dbReference type="InterPro" id="IPR012368">
    <property type="entry name" value="OxRdtase_Mopterin-bd_su_IorB"/>
</dbReference>
<dbReference type="EMBL" id="SSTI01000003">
    <property type="protein sequence ID" value="THG41065.1"/>
    <property type="molecule type" value="Genomic_DNA"/>
</dbReference>
<dbReference type="Pfam" id="PF20256">
    <property type="entry name" value="MoCoBD_2"/>
    <property type="match status" value="2"/>
</dbReference>
<dbReference type="Proteomes" id="UP000308038">
    <property type="component" value="Unassembled WGS sequence"/>
</dbReference>
<keyword evidence="3" id="KW-1185">Reference proteome</keyword>
<feature type="domain" description="Aldehyde oxidase/xanthine dehydrogenase a/b hammerhead" evidence="1">
    <location>
        <begin position="226"/>
        <end position="306"/>
    </location>
</feature>
<dbReference type="SUPFAM" id="SSF56003">
    <property type="entry name" value="Molybdenum cofactor-binding domain"/>
    <property type="match status" value="2"/>
</dbReference>
<dbReference type="InterPro" id="IPR037165">
    <property type="entry name" value="AldOxase/xan_DH_Mopterin-bd_sf"/>
</dbReference>
<dbReference type="SMART" id="SM01008">
    <property type="entry name" value="Ald_Xan_dh_C"/>
    <property type="match status" value="1"/>
</dbReference>
<reference evidence="2 3" key="1">
    <citation type="submission" date="2019-04" db="EMBL/GenBank/DDBJ databases">
        <title>Microbes associate with the intestines of laboratory mice.</title>
        <authorList>
            <person name="Navarre W."/>
            <person name="Wong E."/>
            <person name="Huang K.C."/>
            <person name="Tropini C."/>
            <person name="Ng K."/>
            <person name="Yu B."/>
        </authorList>
    </citation>
    <scope>NUCLEOTIDE SEQUENCE [LARGE SCALE GENOMIC DNA]</scope>
    <source>
        <strain evidence="2 3">NM83_B4-11</strain>
    </source>
</reference>
<dbReference type="InterPro" id="IPR008274">
    <property type="entry name" value="AldOxase/xan_DH_MoCoBD1"/>
</dbReference>
<proteinExistence type="predicted"/>
<dbReference type="PIRSF" id="PIRSF036389">
    <property type="entry name" value="IOR_B"/>
    <property type="match status" value="1"/>
</dbReference>